<keyword evidence="9" id="KW-1185">Reference proteome</keyword>
<name>A0ABW2JE29_9ACTN</name>
<protein>
    <submittedName>
        <fullName evidence="8">Polysaccharide lyase family 8 super-sandwich domain-containing protein</fullName>
    </submittedName>
</protein>
<dbReference type="Gene3D" id="2.60.220.10">
    <property type="entry name" value="Polysaccharide lyase family 8-like, C-terminal"/>
    <property type="match status" value="1"/>
</dbReference>
<accession>A0ABW2JE29</accession>
<dbReference type="Gene3D" id="1.50.10.100">
    <property type="entry name" value="Chondroitin AC/alginate lyase"/>
    <property type="match status" value="1"/>
</dbReference>
<dbReference type="InterPro" id="IPR038970">
    <property type="entry name" value="Lyase_8"/>
</dbReference>
<dbReference type="InterPro" id="IPR008929">
    <property type="entry name" value="Chondroitin_lyas"/>
</dbReference>
<dbReference type="EMBL" id="JBHTCF010000002">
    <property type="protein sequence ID" value="MFC7304077.1"/>
    <property type="molecule type" value="Genomic_DNA"/>
</dbReference>
<dbReference type="PANTHER" id="PTHR38481:SF1">
    <property type="entry name" value="HYALURONATE LYASE"/>
    <property type="match status" value="1"/>
</dbReference>
<evidence type="ECO:0000313" key="9">
    <source>
        <dbReference type="Proteomes" id="UP001596523"/>
    </source>
</evidence>
<feature type="signal peptide" evidence="4">
    <location>
        <begin position="1"/>
        <end position="28"/>
    </location>
</feature>
<comment type="similarity">
    <text evidence="1">Belongs to the polysaccharide lyase 8 family.</text>
</comment>
<dbReference type="Proteomes" id="UP001596523">
    <property type="component" value="Unassembled WGS sequence"/>
</dbReference>
<dbReference type="SUPFAM" id="SSF49863">
    <property type="entry name" value="Hyaluronate lyase-like, C-terminal domain"/>
    <property type="match status" value="1"/>
</dbReference>
<organism evidence="8 9">
    <name type="scientific">Streptomyces monticola</name>
    <dbReference type="NCBI Taxonomy" id="2666263"/>
    <lineage>
        <taxon>Bacteria</taxon>
        <taxon>Bacillati</taxon>
        <taxon>Actinomycetota</taxon>
        <taxon>Actinomycetes</taxon>
        <taxon>Kitasatosporales</taxon>
        <taxon>Streptomycetaceae</taxon>
        <taxon>Streptomyces</taxon>
    </lineage>
</organism>
<dbReference type="Gene3D" id="2.70.98.10">
    <property type="match status" value="1"/>
</dbReference>
<keyword evidence="2 4" id="KW-0732">Signal</keyword>
<sequence length="851" mass="91566">MEMTRRGLLSALSAAGLLAVLPAWPAGAADRSRLLANTVALFAGTAASNSRPETAAKRAAITRTAQANIAELDAAGPDELFAGLPLGTSDSNLNTTYRKLYEMALATRTPGTPGPAEGGLFGDVSVQRRVIDGLVLLHERYYGDQSKGYYGNWFFWEIGISQHISRTLVLLADETAAYRPALIRTYVASMDAYLRNGTDGDVNLDSRFHTGANLADITTNRILQGALLDDEARVRKALTDQLTVFVTIDPYDLKHGVTDGHYADGSFIQHSSVAYTGSYGKGLLTRVVQTLKILDGSGFAHGENLVPTIVGWVRDGFAPLLFEGWMMEIVKGRAVSRPDSGYVDAAVVVEAVVDLSVLAGGADTRALQSYVKHIRATSRAALDPSVFVSPLSIVAYADILADASVPAADLNAASRSIAFNAMDRAVHRRAGYAFALARSSERISKYEYMNGENLMPWYQGEGAYYLYLSGQDQTQAYGVDYFTTVSPYGLAGVTAPVERRRTVPDLYGKPFYDNPDHPLHFTSSSESQNKYVYFPRGTAAHSGGVVLGAYGAAAMVQSDDAAWRDRALLPGDFVVYRNATATKSWFMFDDEIVVLAAGLGDRAQRAVTTTLDARTALPGDAVTVTGELADGRPWNPGTSGSGSGTADLRWLRYANTTRAAAVGYVLLDAPPVTVSLGEVSRSRRVVRTANPDTTVTRTVFGVTAAQPAGARLSRLAYALVPHASERQLRSYRHGRLRVLANSTRLQAVTHAGLGLRAVNTFTPGRHEVAGLRVDGPASVLVRDDRRDRLSLAVSDPTTHRDTVTLLLRGRHHLTAVEADDAVRVRPVPGGTQVEVRTHHAYGRGFTAVLSG</sequence>
<evidence type="ECO:0000259" key="7">
    <source>
        <dbReference type="Pfam" id="PF08124"/>
    </source>
</evidence>
<dbReference type="GO" id="GO:0016829">
    <property type="term" value="F:lyase activity"/>
    <property type="evidence" value="ECO:0007669"/>
    <property type="project" value="UniProtKB-KW"/>
</dbReference>
<evidence type="ECO:0000256" key="1">
    <source>
        <dbReference type="ARBA" id="ARBA00006699"/>
    </source>
</evidence>
<feature type="domain" description="Polysaccharide lyase family 8 C-terminal" evidence="6">
    <location>
        <begin position="737"/>
        <end position="804"/>
    </location>
</feature>
<evidence type="ECO:0000259" key="6">
    <source>
        <dbReference type="Pfam" id="PF02884"/>
    </source>
</evidence>
<evidence type="ECO:0000256" key="2">
    <source>
        <dbReference type="ARBA" id="ARBA00022729"/>
    </source>
</evidence>
<dbReference type="InterPro" id="IPR011071">
    <property type="entry name" value="Lyase_8-like_C"/>
</dbReference>
<evidence type="ECO:0000256" key="3">
    <source>
        <dbReference type="ARBA" id="ARBA00023239"/>
    </source>
</evidence>
<proteinExistence type="inferred from homology"/>
<dbReference type="InterPro" id="IPR014718">
    <property type="entry name" value="GH-type_carb-bd"/>
</dbReference>
<keyword evidence="3 8" id="KW-0456">Lyase</keyword>
<evidence type="ECO:0000256" key="4">
    <source>
        <dbReference type="SAM" id="SignalP"/>
    </source>
</evidence>
<comment type="caution">
    <text evidence="8">The sequence shown here is derived from an EMBL/GenBank/DDBJ whole genome shotgun (WGS) entry which is preliminary data.</text>
</comment>
<evidence type="ECO:0000259" key="5">
    <source>
        <dbReference type="Pfam" id="PF02278"/>
    </source>
</evidence>
<dbReference type="InterPro" id="IPR011013">
    <property type="entry name" value="Gal_mutarotase_sf_dom"/>
</dbReference>
<dbReference type="RefSeq" id="WP_381827912.1">
    <property type="nucleotide sequence ID" value="NZ_JBHTCF010000002.1"/>
</dbReference>
<gene>
    <name evidence="8" type="ORF">ACFQVC_07595</name>
</gene>
<feature type="domain" description="Polysaccharide lyase 8 N-terminal alpha-helical" evidence="7">
    <location>
        <begin position="54"/>
        <end position="372"/>
    </location>
</feature>
<dbReference type="InterPro" id="IPR004103">
    <property type="entry name" value="Lyase_8_C"/>
</dbReference>
<dbReference type="SUPFAM" id="SSF48230">
    <property type="entry name" value="Chondroitin AC/alginate lyase"/>
    <property type="match status" value="1"/>
</dbReference>
<dbReference type="InterPro" id="IPR006311">
    <property type="entry name" value="TAT_signal"/>
</dbReference>
<feature type="domain" description="Polysaccharide lyase family 8 central" evidence="5">
    <location>
        <begin position="418"/>
        <end position="724"/>
    </location>
</feature>
<dbReference type="Pfam" id="PF02884">
    <property type="entry name" value="Lyase_8_C"/>
    <property type="match status" value="1"/>
</dbReference>
<dbReference type="InterPro" id="IPR012970">
    <property type="entry name" value="Lyase_8_alpha_N"/>
</dbReference>
<feature type="chain" id="PRO_5047304700" evidence="4">
    <location>
        <begin position="29"/>
        <end position="851"/>
    </location>
</feature>
<dbReference type="Pfam" id="PF08124">
    <property type="entry name" value="Lyase_8_N"/>
    <property type="match status" value="1"/>
</dbReference>
<dbReference type="InterPro" id="IPR003159">
    <property type="entry name" value="Lyase_8_central_dom"/>
</dbReference>
<dbReference type="SUPFAM" id="SSF74650">
    <property type="entry name" value="Galactose mutarotase-like"/>
    <property type="match status" value="1"/>
</dbReference>
<dbReference type="PANTHER" id="PTHR38481">
    <property type="entry name" value="HYALURONATE LYASE"/>
    <property type="match status" value="1"/>
</dbReference>
<reference evidence="9" key="1">
    <citation type="journal article" date="2019" name="Int. J. Syst. Evol. Microbiol.">
        <title>The Global Catalogue of Microorganisms (GCM) 10K type strain sequencing project: providing services to taxonomists for standard genome sequencing and annotation.</title>
        <authorList>
            <consortium name="The Broad Institute Genomics Platform"/>
            <consortium name="The Broad Institute Genome Sequencing Center for Infectious Disease"/>
            <person name="Wu L."/>
            <person name="Ma J."/>
        </authorList>
    </citation>
    <scope>NUCLEOTIDE SEQUENCE [LARGE SCALE GENOMIC DNA]</scope>
    <source>
        <strain evidence="9">SYNS20</strain>
    </source>
</reference>
<dbReference type="PROSITE" id="PS51318">
    <property type="entry name" value="TAT"/>
    <property type="match status" value="1"/>
</dbReference>
<dbReference type="Pfam" id="PF02278">
    <property type="entry name" value="Lyase_8"/>
    <property type="match status" value="1"/>
</dbReference>
<evidence type="ECO:0000313" key="8">
    <source>
        <dbReference type="EMBL" id="MFC7304077.1"/>
    </source>
</evidence>